<evidence type="ECO:0000313" key="10">
    <source>
        <dbReference type="Proteomes" id="UP000664698"/>
    </source>
</evidence>
<feature type="domain" description="3-deoxy-D-manno-octulosonic-acid transferase N-terminal" evidence="8">
    <location>
        <begin position="39"/>
        <end position="209"/>
    </location>
</feature>
<evidence type="ECO:0000256" key="3">
    <source>
        <dbReference type="ARBA" id="ARBA00019077"/>
    </source>
</evidence>
<dbReference type="InterPro" id="IPR039901">
    <property type="entry name" value="Kdotransferase"/>
</dbReference>
<dbReference type="InterPro" id="IPR038107">
    <property type="entry name" value="Glycos_transf_N_sf"/>
</dbReference>
<comment type="similarity">
    <text evidence="7">Belongs to the glycosyltransferase group 1 family.</text>
</comment>
<name>A0ABS3BWU9_9BACT</name>
<dbReference type="Pfam" id="PF04413">
    <property type="entry name" value="Glycos_transf_N"/>
    <property type="match status" value="1"/>
</dbReference>
<comment type="pathway">
    <text evidence="1 7">Bacterial outer membrane biogenesis; LPS core biosynthesis.</text>
</comment>
<comment type="catalytic activity">
    <reaction evidence="6 7">
        <text>lipid IVA (E. coli) + CMP-3-deoxy-beta-D-manno-octulosonate = alpha-Kdo-(2-&gt;6)-lipid IVA (E. coli) + CMP + H(+)</text>
        <dbReference type="Rhea" id="RHEA:28066"/>
        <dbReference type="ChEBI" id="CHEBI:15378"/>
        <dbReference type="ChEBI" id="CHEBI:58603"/>
        <dbReference type="ChEBI" id="CHEBI:60364"/>
        <dbReference type="ChEBI" id="CHEBI:60377"/>
        <dbReference type="ChEBI" id="CHEBI:85987"/>
        <dbReference type="EC" id="2.4.99.12"/>
    </reaction>
</comment>
<reference evidence="9 10" key="1">
    <citation type="submission" date="2021-03" db="EMBL/GenBank/DDBJ databases">
        <title>novel species isolated from a fishpond in China.</title>
        <authorList>
            <person name="Lu H."/>
            <person name="Cai Z."/>
        </authorList>
    </citation>
    <scope>NUCLEOTIDE SEQUENCE [LARGE SCALE GENOMIC DNA]</scope>
    <source>
        <strain evidence="9 10">JCM 31546</strain>
    </source>
</reference>
<dbReference type="Proteomes" id="UP000664698">
    <property type="component" value="Unassembled WGS sequence"/>
</dbReference>
<dbReference type="EMBL" id="JAFKCW010000004">
    <property type="protein sequence ID" value="MBN7802830.1"/>
    <property type="molecule type" value="Genomic_DNA"/>
</dbReference>
<evidence type="ECO:0000256" key="7">
    <source>
        <dbReference type="RuleBase" id="RU365103"/>
    </source>
</evidence>
<dbReference type="InterPro" id="IPR007507">
    <property type="entry name" value="Glycos_transf_N"/>
</dbReference>
<keyword evidence="7" id="KW-1003">Cell membrane</keyword>
<comment type="subcellular location">
    <subcellularLocation>
        <location evidence="7">Cell membrane</location>
    </subcellularLocation>
</comment>
<evidence type="ECO:0000259" key="8">
    <source>
        <dbReference type="Pfam" id="PF04413"/>
    </source>
</evidence>
<dbReference type="Gene3D" id="3.40.50.11720">
    <property type="entry name" value="3-Deoxy-D-manno-octulosonic-acid transferase, N-terminal domain"/>
    <property type="match status" value="1"/>
</dbReference>
<evidence type="ECO:0000256" key="1">
    <source>
        <dbReference type="ARBA" id="ARBA00004713"/>
    </source>
</evidence>
<accession>A0ABS3BWU9</accession>
<protein>
    <recommendedName>
        <fullName evidence="3 7">3-deoxy-D-manno-octulosonic acid transferase</fullName>
        <shortName evidence="7">Kdo transferase</shortName>
        <ecNumber evidence="2 7">2.4.99.12</ecNumber>
    </recommendedName>
    <alternativeName>
        <fullName evidence="5 7">Lipid IV(A) 3-deoxy-D-manno-octulosonic acid transferase</fullName>
    </alternativeName>
</protein>
<evidence type="ECO:0000256" key="4">
    <source>
        <dbReference type="ARBA" id="ARBA00022679"/>
    </source>
</evidence>
<sequence>MKLLYRLFFSVIPGILILLKPFSSKLSHFLEGRRHVFTKLGKFRDSFPGALAWFHVASLGEYEQARPLIAALKAKRPELGIVVSFFSPSGYDHVAKKPQPNLDYITYLPLDKKSWGQKFVQILKPELVFFVKYDLWYHHIQALKKQSIPVFLVAASLREDQSFFGAFGSFFRQNLFAMDWIFTQNKKSLDMLKQIGYTQASLAGDTRFDRVASTAAEPKKMQDIKNWTNGRPVVVVGSAWEEDMAILIPLINSRPDYRWIIAPHDLSPEPMDRWTERIQLTTAKYSKWGQVDSNSVLFIDNIGMLSSLYQFAKIAYVGGAFGKGLHNILEPLGFGCPVIFGKVKNTSKFPEAEQSQLEGCGFSVADERSLTEVFVQLENPELYNRSVFSAQNWVKSNLGAADRVIAKVAELISKHER</sequence>
<evidence type="ECO:0000256" key="2">
    <source>
        <dbReference type="ARBA" id="ARBA00012621"/>
    </source>
</evidence>
<dbReference type="SUPFAM" id="SSF53756">
    <property type="entry name" value="UDP-Glycosyltransferase/glycogen phosphorylase"/>
    <property type="match status" value="1"/>
</dbReference>
<organism evidence="9 10">
    <name type="scientific">Algoriphagus aestuariicola</name>
    <dbReference type="NCBI Taxonomy" id="1852016"/>
    <lineage>
        <taxon>Bacteria</taxon>
        <taxon>Pseudomonadati</taxon>
        <taxon>Bacteroidota</taxon>
        <taxon>Cytophagia</taxon>
        <taxon>Cytophagales</taxon>
        <taxon>Cyclobacteriaceae</taxon>
        <taxon>Algoriphagus</taxon>
    </lineage>
</organism>
<dbReference type="GO" id="GO:0016740">
    <property type="term" value="F:transferase activity"/>
    <property type="evidence" value="ECO:0007669"/>
    <property type="project" value="UniProtKB-KW"/>
</dbReference>
<comment type="function">
    <text evidence="7">Involved in lipopolysaccharide (LPS) biosynthesis. Catalyzes the transfer of 3-deoxy-D-manno-octulosonate (Kdo) residue(s) from CMP-Kdo to lipid IV(A), the tetraacyldisaccharide-1,4'-bisphosphate precursor of lipid A.</text>
</comment>
<keyword evidence="7" id="KW-0448">Lipopolysaccharide biosynthesis</keyword>
<keyword evidence="4 7" id="KW-0808">Transferase</keyword>
<dbReference type="PANTHER" id="PTHR42755">
    <property type="entry name" value="3-DEOXY-MANNO-OCTULOSONATE CYTIDYLYLTRANSFERASE"/>
    <property type="match status" value="1"/>
</dbReference>
<dbReference type="Gene3D" id="3.40.50.2000">
    <property type="entry name" value="Glycogen Phosphorylase B"/>
    <property type="match status" value="1"/>
</dbReference>
<proteinExistence type="inferred from homology"/>
<dbReference type="PANTHER" id="PTHR42755:SF1">
    <property type="entry name" value="3-DEOXY-D-MANNO-OCTULOSONIC ACID TRANSFERASE, MITOCHONDRIAL-RELATED"/>
    <property type="match status" value="1"/>
</dbReference>
<evidence type="ECO:0000256" key="6">
    <source>
        <dbReference type="ARBA" id="ARBA00049183"/>
    </source>
</evidence>
<gene>
    <name evidence="9" type="ORF">J0A67_18275</name>
</gene>
<keyword evidence="7" id="KW-0472">Membrane</keyword>
<dbReference type="EC" id="2.4.99.12" evidence="2 7"/>
<comment type="caution">
    <text evidence="9">The sequence shown here is derived from an EMBL/GenBank/DDBJ whole genome shotgun (WGS) entry which is preliminary data.</text>
</comment>
<keyword evidence="10" id="KW-1185">Reference proteome</keyword>
<evidence type="ECO:0000256" key="5">
    <source>
        <dbReference type="ARBA" id="ARBA00031445"/>
    </source>
</evidence>
<evidence type="ECO:0000313" key="9">
    <source>
        <dbReference type="EMBL" id="MBN7802830.1"/>
    </source>
</evidence>